<reference evidence="6" key="1">
    <citation type="journal article" date="2019" name="Int. J. Syst. Evol. Microbiol.">
        <title>The Global Catalogue of Microorganisms (GCM) 10K type strain sequencing project: providing services to taxonomists for standard genome sequencing and annotation.</title>
        <authorList>
            <consortium name="The Broad Institute Genomics Platform"/>
            <consortium name="The Broad Institute Genome Sequencing Center for Infectious Disease"/>
            <person name="Wu L."/>
            <person name="Ma J."/>
        </authorList>
    </citation>
    <scope>NUCLEOTIDE SEQUENCE [LARGE SCALE GENOMIC DNA]</scope>
    <source>
        <strain evidence="6">JCM 31696</strain>
    </source>
</reference>
<dbReference type="InterPro" id="IPR001820">
    <property type="entry name" value="TIMP"/>
</dbReference>
<keyword evidence="6" id="KW-1185">Reference proteome</keyword>
<evidence type="ECO:0000313" key="5">
    <source>
        <dbReference type="EMBL" id="MFD0856887.1"/>
    </source>
</evidence>
<evidence type="ECO:0000256" key="3">
    <source>
        <dbReference type="SAM" id="Phobius"/>
    </source>
</evidence>
<proteinExistence type="predicted"/>
<keyword evidence="3" id="KW-0812">Transmembrane</keyword>
<evidence type="ECO:0000313" key="6">
    <source>
        <dbReference type="Proteomes" id="UP001597083"/>
    </source>
</evidence>
<dbReference type="Pfam" id="PF00965">
    <property type="entry name" value="TIMP"/>
    <property type="match status" value="1"/>
</dbReference>
<dbReference type="EMBL" id="JBHTIR010004290">
    <property type="protein sequence ID" value="MFD0856887.1"/>
    <property type="molecule type" value="Genomic_DNA"/>
</dbReference>
<organism evidence="5 6">
    <name type="scientific">Actinomadura adrarensis</name>
    <dbReference type="NCBI Taxonomy" id="1819600"/>
    <lineage>
        <taxon>Bacteria</taxon>
        <taxon>Bacillati</taxon>
        <taxon>Actinomycetota</taxon>
        <taxon>Actinomycetes</taxon>
        <taxon>Streptosporangiales</taxon>
        <taxon>Thermomonosporaceae</taxon>
        <taxon>Actinomadura</taxon>
    </lineage>
</organism>
<feature type="chain" id="PRO_5047304976" description="Tissue inhibitor of metalloproteinase" evidence="4">
    <location>
        <begin position="26"/>
        <end position="185"/>
    </location>
</feature>
<feature type="signal peptide" evidence="4">
    <location>
        <begin position="1"/>
        <end position="25"/>
    </location>
</feature>
<accession>A0ABW3CSD6</accession>
<keyword evidence="2" id="KW-0964">Secreted</keyword>
<evidence type="ECO:0008006" key="7">
    <source>
        <dbReference type="Google" id="ProtNLM"/>
    </source>
</evidence>
<keyword evidence="4" id="KW-0732">Signal</keyword>
<dbReference type="Proteomes" id="UP001597083">
    <property type="component" value="Unassembled WGS sequence"/>
</dbReference>
<gene>
    <name evidence="5" type="ORF">ACFQ07_31935</name>
</gene>
<name>A0ABW3CSD6_9ACTN</name>
<evidence type="ECO:0000256" key="4">
    <source>
        <dbReference type="SAM" id="SignalP"/>
    </source>
</evidence>
<protein>
    <recommendedName>
        <fullName evidence="7">Tissue inhibitor of metalloproteinase</fullName>
    </recommendedName>
</protein>
<evidence type="ECO:0000256" key="2">
    <source>
        <dbReference type="ARBA" id="ARBA00022525"/>
    </source>
</evidence>
<keyword evidence="3" id="KW-1133">Transmembrane helix</keyword>
<dbReference type="InterPro" id="IPR008993">
    <property type="entry name" value="TIMP-like_OB-fold"/>
</dbReference>
<keyword evidence="3" id="KW-0472">Membrane</keyword>
<dbReference type="Gene3D" id="2.40.50.120">
    <property type="match status" value="1"/>
</dbReference>
<dbReference type="SUPFAM" id="SSF50242">
    <property type="entry name" value="TIMP-like"/>
    <property type="match status" value="1"/>
</dbReference>
<feature type="transmembrane region" description="Helical" evidence="3">
    <location>
        <begin position="157"/>
        <end position="177"/>
    </location>
</feature>
<comment type="subcellular location">
    <subcellularLocation>
        <location evidence="1">Secreted</location>
    </subcellularLocation>
</comment>
<sequence>MKVRGLVAVLMAVGTVLFVPGQACACSCAMASEQEKYAQAEAVFSGRLLKRKEGTWLGSLRGERAQVELVFDVDAVTKGQVTRRQTVLTESDGAACGLQADKIGRTYLVFAHRQDGGLSANLCGGTRLAGKPLEVPAAPSYRPAPGADQDASTLRPWLFGAVGVIGVSMAAGFLLILRRRGSAKP</sequence>
<comment type="caution">
    <text evidence="5">The sequence shown here is derived from an EMBL/GenBank/DDBJ whole genome shotgun (WGS) entry which is preliminary data.</text>
</comment>
<evidence type="ECO:0000256" key="1">
    <source>
        <dbReference type="ARBA" id="ARBA00004613"/>
    </source>
</evidence>